<sequence>LVLAPLVLAPLVLAPWCWRPWCWLLVLPLVLAPCVLVLVPLVLAPLVLAPLVLAPLVLAPLVLAPLVLAPCWPPGAGAPGAGACRPWCWRPWCWRPGAPGAGALVLAPGAGALCWRPGAGAPGAGALVLAPLLAPLVLAPLVLAPLVLAPLVLAKAPAWLSRGSTLRTSEPAGASCTRRQDVHGRGGVGTLIGLRLRQSVHCASLSPRPIRVHLRLRARCIRARAFFDFLAGQLEEVPNCDTLAVLGDLNTVPRRSERSTFVAGRENANTDAFVPQAPCPPGYFCGLQDKTTELTRAERHEETGATRSCAGSHSRAPHVTNCDTMAPLALRLDHRLLLCDLRLHDQLYRRPKQQPRRYYSALLQDTSVKRQFAGAFVGALADQLEAGAAAEQTVPLMRPAQKSLPVWQSNPTIRQARFNIENRRATGDAEDTFERLLDERQQAAVDDTVRSITAGGPDVKRRAVWTAVRTLTGPTLTVRKKRVALNLAGDTPEERRNELRDFFAGIVNAPTLPLPAGPLPASLPLPAPGRPSATDSLGRLTPNPAAAGGETDNGTAANQEAPLAAASSGRPIRSRQSSGSSIASDASFFSAAAAAASKSPHTPLPSLPPAPSGIGASVAGVEVMTKQELFQKFLHVQSLAKRYKSKFYELMEAHRSLDTEKEKLKKALTTNQDKSLRRISELKEQIELDQLAKRDLEQNYSLMLEEKDELNKVLKIQVSLLKEGKDLPPELEAKIKDGHEKEASEKRKMEENLKAAQEKNVRLEQLLTKCRDSIQSHKEKLAEIQADKEALRAEAEAKMQASKAEIEKLTARLAETRQKAKQATDEATRQLAESKATLHASLQEKEELIDSLRQQLQTALGKAESSSADCRELSDQLRQLQMHIAGKEDEFQLAIEERDMAKNAAAFEGEKRREELQARVAALESAEKQYRNALESERVKSEQLAAELADRRAATEAQMEKEKSQAVAELESRLAQSAEQQASVLSELRAEFAQEQARLRDSLTEQAEAEKAELTAELEKGFASQFESEKWRFQSALAEKEEQIDYLKDLSSGLETQLADSERRRTEFEYQLERLRDDYNLVCRELDGSRTAAETAETARRTAEDEADKRAEEAEQANRRVTDLQSEVDSLTDRLSETANRLSSATSDRDRLSEELNSVQSQLTWTQHRLEEQQDRVAALTEEAKAAELRIAAGQQEATELKARIGHLIGSSEDNEQSARKQMDSLREELDT</sequence>
<dbReference type="Proteomes" id="UP000095280">
    <property type="component" value="Unplaced"/>
</dbReference>
<evidence type="ECO:0000313" key="4">
    <source>
        <dbReference type="Proteomes" id="UP000095280"/>
    </source>
</evidence>
<dbReference type="GO" id="GO:0048193">
    <property type="term" value="P:Golgi vesicle transport"/>
    <property type="evidence" value="ECO:0007669"/>
    <property type="project" value="TreeGrafter"/>
</dbReference>
<feature type="compositionally biased region" description="Basic and acidic residues" evidence="2">
    <location>
        <begin position="1097"/>
        <end position="1122"/>
    </location>
</feature>
<dbReference type="AlphaFoldDB" id="A0A1I8IUS5"/>
<feature type="compositionally biased region" description="Basic and acidic residues" evidence="2">
    <location>
        <begin position="1217"/>
        <end position="1232"/>
    </location>
</feature>
<keyword evidence="3" id="KW-1133">Transmembrane helix</keyword>
<evidence type="ECO:0000256" key="2">
    <source>
        <dbReference type="SAM" id="MobiDB-lite"/>
    </source>
</evidence>
<feature type="transmembrane region" description="Helical" evidence="3">
    <location>
        <begin position="97"/>
        <end position="115"/>
    </location>
</feature>
<dbReference type="WBParaSite" id="maker-uti_cns_0017085-snap-gene-0.2-mRNA-1">
    <property type="protein sequence ID" value="maker-uti_cns_0017085-snap-gene-0.2-mRNA-1"/>
    <property type="gene ID" value="maker-uti_cns_0017085-snap-gene-0.2"/>
</dbReference>
<evidence type="ECO:0000313" key="5">
    <source>
        <dbReference type="WBParaSite" id="maker-uti_cns_0017085-snap-gene-0.2-mRNA-1"/>
    </source>
</evidence>
<dbReference type="Gene3D" id="1.10.287.1490">
    <property type="match status" value="1"/>
</dbReference>
<feature type="coiled-coil region" evidence="1">
    <location>
        <begin position="665"/>
        <end position="713"/>
    </location>
</feature>
<name>A0A1I8IUS5_9PLAT</name>
<evidence type="ECO:0000256" key="1">
    <source>
        <dbReference type="SAM" id="Coils"/>
    </source>
</evidence>
<keyword evidence="4" id="KW-1185">Reference proteome</keyword>
<dbReference type="GO" id="GO:0031267">
    <property type="term" value="F:small GTPase binding"/>
    <property type="evidence" value="ECO:0007669"/>
    <property type="project" value="TreeGrafter"/>
</dbReference>
<dbReference type="SUPFAM" id="SSF57997">
    <property type="entry name" value="Tropomyosin"/>
    <property type="match status" value="1"/>
</dbReference>
<feature type="region of interest" description="Disordered" evidence="2">
    <location>
        <begin position="1091"/>
        <end position="1155"/>
    </location>
</feature>
<keyword evidence="3" id="KW-0472">Membrane</keyword>
<dbReference type="GO" id="GO:0005794">
    <property type="term" value="C:Golgi apparatus"/>
    <property type="evidence" value="ECO:0007669"/>
    <property type="project" value="TreeGrafter"/>
</dbReference>
<feature type="compositionally biased region" description="Pro residues" evidence="2">
    <location>
        <begin position="519"/>
        <end position="529"/>
    </location>
</feature>
<organism evidence="4 5">
    <name type="scientific">Macrostomum lignano</name>
    <dbReference type="NCBI Taxonomy" id="282301"/>
    <lineage>
        <taxon>Eukaryota</taxon>
        <taxon>Metazoa</taxon>
        <taxon>Spiralia</taxon>
        <taxon>Lophotrochozoa</taxon>
        <taxon>Platyhelminthes</taxon>
        <taxon>Rhabditophora</taxon>
        <taxon>Macrostomorpha</taxon>
        <taxon>Macrostomida</taxon>
        <taxon>Macrostomidae</taxon>
        <taxon>Macrostomum</taxon>
    </lineage>
</organism>
<feature type="region of interest" description="Disordered" evidence="2">
    <location>
        <begin position="1208"/>
        <end position="1232"/>
    </location>
</feature>
<feature type="coiled-coil region" evidence="1">
    <location>
        <begin position="739"/>
        <end position="1020"/>
    </location>
</feature>
<feature type="region of interest" description="Disordered" evidence="2">
    <location>
        <begin position="519"/>
        <end position="556"/>
    </location>
</feature>
<accession>A0A1I8IUS5</accession>
<dbReference type="PANTHER" id="PTHR19327">
    <property type="entry name" value="GOLGIN"/>
    <property type="match status" value="1"/>
</dbReference>
<feature type="transmembrane region" description="Helical" evidence="3">
    <location>
        <begin position="46"/>
        <end position="68"/>
    </location>
</feature>
<feature type="transmembrane region" description="Helical" evidence="3">
    <location>
        <begin position="20"/>
        <end position="39"/>
    </location>
</feature>
<protein>
    <submittedName>
        <fullName evidence="5">Endo/exonuclease/phosphatase domain-containing protein</fullName>
    </submittedName>
</protein>
<feature type="transmembrane region" description="Helical" evidence="3">
    <location>
        <begin position="127"/>
        <end position="153"/>
    </location>
</feature>
<dbReference type="PANTHER" id="PTHR19327:SF0">
    <property type="entry name" value="GOLGIN SUBFAMILY A MEMBER 4"/>
    <property type="match status" value="1"/>
</dbReference>
<keyword evidence="3" id="KW-0812">Transmembrane</keyword>
<proteinExistence type="predicted"/>
<keyword evidence="1" id="KW-0175">Coiled coil</keyword>
<feature type="compositionally biased region" description="Polar residues" evidence="2">
    <location>
        <begin position="1137"/>
        <end position="1146"/>
    </location>
</feature>
<evidence type="ECO:0000256" key="3">
    <source>
        <dbReference type="SAM" id="Phobius"/>
    </source>
</evidence>
<reference evidence="5" key="1">
    <citation type="submission" date="2016-11" db="UniProtKB">
        <authorList>
            <consortium name="WormBaseParasite"/>
        </authorList>
    </citation>
    <scope>IDENTIFICATION</scope>
</reference>